<accession>A0A5S3Q0K1</accession>
<dbReference type="OrthoDB" id="9792800at2"/>
<evidence type="ECO:0000313" key="3">
    <source>
        <dbReference type="Proteomes" id="UP000310314"/>
    </source>
</evidence>
<name>A0A5S3Q0K1_9FLAO</name>
<dbReference type="Proteomes" id="UP000310314">
    <property type="component" value="Unassembled WGS sequence"/>
</dbReference>
<dbReference type="PANTHER" id="PTHR43581">
    <property type="entry name" value="ATP/GTP PHOSPHATASE"/>
    <property type="match status" value="1"/>
</dbReference>
<reference evidence="2 3" key="1">
    <citation type="submission" date="2019-05" db="EMBL/GenBank/DDBJ databases">
        <authorList>
            <person name="Zhang J.-Y."/>
            <person name="Feg X."/>
            <person name="Du Z.-J."/>
        </authorList>
    </citation>
    <scope>NUCLEOTIDE SEQUENCE [LARGE SCALE GENOMIC DNA]</scope>
    <source>
        <strain evidence="2 3">RZ26</strain>
    </source>
</reference>
<dbReference type="Gene3D" id="3.40.50.300">
    <property type="entry name" value="P-loop containing nucleotide triphosphate hydrolases"/>
    <property type="match status" value="1"/>
</dbReference>
<dbReference type="AlphaFoldDB" id="A0A5S3Q0K1"/>
<dbReference type="RefSeq" id="WP_138657097.1">
    <property type="nucleotide sequence ID" value="NZ_VATY01000001.1"/>
</dbReference>
<protein>
    <submittedName>
        <fullName evidence="2">ATP-binding protein</fullName>
    </submittedName>
</protein>
<keyword evidence="2" id="KW-0067">ATP-binding</keyword>
<proteinExistence type="predicted"/>
<sequence>MYLKFVFHDSQMPNEFGDGGAESVYYSNDLRVFSNIDKEKLDFLGPYSKLNLFVGANNSGKSRFLRGLLKSEKGMFEISSSEQNIKSCIEKYQKWIDKEYSLLNSLNHLVATEVSKIMHEVNRMQDDYNKIVGNPDSYLPKLEEIISKEDLDISEIKKKTGGLMESSPIDSTRTRALFKKLELFDILKSFRDEIKFSTKNQVKNKLYIPILRSIKKSTKINERAFVETVVELYDLKEQMYKIFTGLDLFDQVLNIRNDLKEQRIGFERFESFLSKYFFGGKSVEIISHLQENVLRVYVDGEERKIHDIGDGIQSIILLLFPIFTAHTNTWIFIEEPETYLHPGLQRIFIETLINDDFLKTKNLRYFFTTHSNHLLDKSIESNEISIFQFEKKSKERFDIKTNVKPNKEVLDLLGVNASSVFLANTSLWVEGPTDRKYISKFLRLYCEHHENEYLKEDIDFAFFEYGGNLIAHYLFEEDEFEENPKEVREKINSFALSKKIYLLADSDNADMRTAKGKRRIELEKLSAESENFEYQSTVVREIENLLPKVTIKNYMKKLVKKEAEDKLKKIDFKQSDFEKVGIAKFYMDNFKEAGIPVSKQRKFKPDGKSETLNSTYKTGLCDFFLNSNISYEELILNNPKLDQILGNLYDFIEN</sequence>
<dbReference type="InterPro" id="IPR041685">
    <property type="entry name" value="AAA_GajA/Old/RecF-like"/>
</dbReference>
<dbReference type="InterPro" id="IPR051396">
    <property type="entry name" value="Bact_Antivir_Def_Nuclease"/>
</dbReference>
<dbReference type="Pfam" id="PF13175">
    <property type="entry name" value="AAA_15"/>
    <property type="match status" value="1"/>
</dbReference>
<evidence type="ECO:0000259" key="1">
    <source>
        <dbReference type="Pfam" id="PF13175"/>
    </source>
</evidence>
<gene>
    <name evidence="2" type="ORF">FEE95_06645</name>
</gene>
<organism evidence="2 3">
    <name type="scientific">Maribacter algarum</name>
    <name type="common">ex Zhang et al. 2020</name>
    <dbReference type="NCBI Taxonomy" id="2578118"/>
    <lineage>
        <taxon>Bacteria</taxon>
        <taxon>Pseudomonadati</taxon>
        <taxon>Bacteroidota</taxon>
        <taxon>Flavobacteriia</taxon>
        <taxon>Flavobacteriales</taxon>
        <taxon>Flavobacteriaceae</taxon>
        <taxon>Maribacter</taxon>
    </lineage>
</organism>
<comment type="caution">
    <text evidence="2">The sequence shown here is derived from an EMBL/GenBank/DDBJ whole genome shotgun (WGS) entry which is preliminary data.</text>
</comment>
<dbReference type="PANTHER" id="PTHR43581:SF4">
    <property type="entry name" value="ATP_GTP PHOSPHATASE"/>
    <property type="match status" value="1"/>
</dbReference>
<dbReference type="SUPFAM" id="SSF52540">
    <property type="entry name" value="P-loop containing nucleoside triphosphate hydrolases"/>
    <property type="match status" value="1"/>
</dbReference>
<feature type="domain" description="Endonuclease GajA/Old nuclease/RecF-like AAA" evidence="1">
    <location>
        <begin position="46"/>
        <end position="374"/>
    </location>
</feature>
<dbReference type="GO" id="GO:0005524">
    <property type="term" value="F:ATP binding"/>
    <property type="evidence" value="ECO:0007669"/>
    <property type="project" value="UniProtKB-KW"/>
</dbReference>
<evidence type="ECO:0000313" key="2">
    <source>
        <dbReference type="EMBL" id="TMM59107.1"/>
    </source>
</evidence>
<dbReference type="EMBL" id="VATY01000001">
    <property type="protein sequence ID" value="TMM59107.1"/>
    <property type="molecule type" value="Genomic_DNA"/>
</dbReference>
<dbReference type="InterPro" id="IPR027417">
    <property type="entry name" value="P-loop_NTPase"/>
</dbReference>
<keyword evidence="3" id="KW-1185">Reference proteome</keyword>
<keyword evidence="2" id="KW-0547">Nucleotide-binding</keyword>